<gene>
    <name evidence="6" type="ORF">RHS04_00137</name>
</gene>
<sequence length="715" mass="80195">MHLKKLLLGVNTKRDIDHLLDQEPAESSREREPVIELGRNKTEHDTSSLQASPLSSPALTELIQRMRLLGTDSCSEGQGLIDSNTLWADSAFTKSYERIFHGHSSTHVLSRDAAAFRQEHSIGDLKNSSSIGTAWSLPESWRTDRAITQHHEHTLSDRMMEHLLGELPPVDLMPVLLDAYFDNTFFPVIHRPLFVKQLGEGVHRREPSFLRLVFLVCANGARWCDDPRVLDERWPVPLSAGHRWFRQLDLWPRSILSLSRLTLWDAQSTALTALYLCGSSATYGTWHVVGTGIRMMQDIGSHRMQSPQTLETELHKRCFCSDLDNVSEIDDDLWSLEPGASPPAQPYSTSPKLSIFNQAIGLIRLYGRCLQTVYTPNRTKRMIGLGGPQGSSWAFNDINIRLKEWVRGLPSHLQLPHAQHYNNSSFFASLITLWAIYYELVVSANRSFITMSSSVALPALKICREAAREFASMAVAYSNTPGSRLVIGMTHPAFSSAMILIMDLIAGTGSIQCDELIQSVREGTYSRQQKEDDLRTCIKVLEQGESRFYMSGRLRDVVSDFEMILRLHSTPAYATAPKSHTDTSRVDSSTTITFDIDGPPDITPVTDNPQQPQGFITSPSRFASLYEYVNPFSQASLHSTPTTIPSTTPPLFSQIEPMTEPVLRSSVDSDSVDPFTNHHSGQMYDFTGRLSEGASWDTLFMDLLHSNYLPYNASL</sequence>
<comment type="subcellular location">
    <subcellularLocation>
        <location evidence="1">Nucleus</location>
    </subcellularLocation>
</comment>
<accession>A0A8H7HH02</accession>
<evidence type="ECO:0000313" key="7">
    <source>
        <dbReference type="Proteomes" id="UP000650582"/>
    </source>
</evidence>
<dbReference type="InterPro" id="IPR007219">
    <property type="entry name" value="XnlR_reg_dom"/>
</dbReference>
<reference evidence="6" key="1">
    <citation type="submission" date="2020-09" db="EMBL/GenBank/DDBJ databases">
        <title>Comparative genome analyses of four rice-infecting Rhizoctonia solani isolates reveal extensive enrichment of homogalacturonan modification genes.</title>
        <authorList>
            <person name="Lee D.-Y."/>
            <person name="Jeon J."/>
            <person name="Kim K.-T."/>
            <person name="Cheong K."/>
            <person name="Song H."/>
            <person name="Choi G."/>
            <person name="Ko J."/>
            <person name="Opiyo S.O."/>
            <person name="Zuo S."/>
            <person name="Madhav S."/>
            <person name="Lee Y.-H."/>
            <person name="Wang G.-L."/>
        </authorList>
    </citation>
    <scope>NUCLEOTIDE SEQUENCE</scope>
    <source>
        <strain evidence="6">AG1-IA YN-7</strain>
    </source>
</reference>
<dbReference type="GO" id="GO:0008270">
    <property type="term" value="F:zinc ion binding"/>
    <property type="evidence" value="ECO:0007669"/>
    <property type="project" value="InterPro"/>
</dbReference>
<dbReference type="EMBL" id="JACYCC010000010">
    <property type="protein sequence ID" value="KAF8686268.1"/>
    <property type="molecule type" value="Genomic_DNA"/>
</dbReference>
<dbReference type="PANTHER" id="PTHR46910">
    <property type="entry name" value="TRANSCRIPTION FACTOR PDR1"/>
    <property type="match status" value="1"/>
</dbReference>
<dbReference type="Proteomes" id="UP000650582">
    <property type="component" value="Unassembled WGS sequence"/>
</dbReference>
<evidence type="ECO:0000256" key="3">
    <source>
        <dbReference type="ARBA" id="ARBA00023125"/>
    </source>
</evidence>
<evidence type="ECO:0000313" key="6">
    <source>
        <dbReference type="EMBL" id="KAF8686268.1"/>
    </source>
</evidence>
<keyword evidence="3" id="KW-0238">DNA-binding</keyword>
<keyword evidence="4" id="KW-0539">Nucleus</keyword>
<evidence type="ECO:0000256" key="4">
    <source>
        <dbReference type="ARBA" id="ARBA00023242"/>
    </source>
</evidence>
<dbReference type="AlphaFoldDB" id="A0A8H7HH02"/>
<dbReference type="InterPro" id="IPR050987">
    <property type="entry name" value="AtrR-like"/>
</dbReference>
<organism evidence="6 7">
    <name type="scientific">Rhizoctonia solani</name>
    <dbReference type="NCBI Taxonomy" id="456999"/>
    <lineage>
        <taxon>Eukaryota</taxon>
        <taxon>Fungi</taxon>
        <taxon>Dikarya</taxon>
        <taxon>Basidiomycota</taxon>
        <taxon>Agaricomycotina</taxon>
        <taxon>Agaricomycetes</taxon>
        <taxon>Cantharellales</taxon>
        <taxon>Ceratobasidiaceae</taxon>
        <taxon>Rhizoctonia</taxon>
    </lineage>
</organism>
<comment type="caution">
    <text evidence="6">The sequence shown here is derived from an EMBL/GenBank/DDBJ whole genome shotgun (WGS) entry which is preliminary data.</text>
</comment>
<dbReference type="GO" id="GO:0005634">
    <property type="term" value="C:nucleus"/>
    <property type="evidence" value="ECO:0007669"/>
    <property type="project" value="UniProtKB-SubCell"/>
</dbReference>
<evidence type="ECO:0000259" key="5">
    <source>
        <dbReference type="Pfam" id="PF04082"/>
    </source>
</evidence>
<proteinExistence type="predicted"/>
<evidence type="ECO:0000256" key="2">
    <source>
        <dbReference type="ARBA" id="ARBA00022723"/>
    </source>
</evidence>
<name>A0A8H7HH02_9AGAM</name>
<protein>
    <submittedName>
        <fullName evidence="6">Fungal specific transcription factor domain</fullName>
    </submittedName>
</protein>
<evidence type="ECO:0000256" key="1">
    <source>
        <dbReference type="ARBA" id="ARBA00004123"/>
    </source>
</evidence>
<dbReference type="GO" id="GO:0003700">
    <property type="term" value="F:DNA-binding transcription factor activity"/>
    <property type="evidence" value="ECO:0007669"/>
    <property type="project" value="InterPro"/>
</dbReference>
<keyword evidence="2" id="KW-0479">Metal-binding</keyword>
<dbReference type="GO" id="GO:0006351">
    <property type="term" value="P:DNA-templated transcription"/>
    <property type="evidence" value="ECO:0007669"/>
    <property type="project" value="InterPro"/>
</dbReference>
<feature type="domain" description="Xylanolytic transcriptional activator regulatory" evidence="5">
    <location>
        <begin position="177"/>
        <end position="320"/>
    </location>
</feature>
<dbReference type="GO" id="GO:0003677">
    <property type="term" value="F:DNA binding"/>
    <property type="evidence" value="ECO:0007669"/>
    <property type="project" value="UniProtKB-KW"/>
</dbReference>
<dbReference type="PANTHER" id="PTHR46910:SF3">
    <property type="entry name" value="HALOTOLERANCE PROTEIN 9-RELATED"/>
    <property type="match status" value="1"/>
</dbReference>
<dbReference type="Pfam" id="PF04082">
    <property type="entry name" value="Fungal_trans"/>
    <property type="match status" value="1"/>
</dbReference>
<dbReference type="CDD" id="cd12148">
    <property type="entry name" value="fungal_TF_MHR"/>
    <property type="match status" value="1"/>
</dbReference>